<protein>
    <submittedName>
        <fullName evidence="1">HAD family hydrolase</fullName>
    </submittedName>
</protein>
<dbReference type="Gene3D" id="3.40.50.1000">
    <property type="entry name" value="HAD superfamily/HAD-like"/>
    <property type="match status" value="1"/>
</dbReference>
<dbReference type="InterPro" id="IPR006439">
    <property type="entry name" value="HAD-SF_hydro_IA"/>
</dbReference>
<dbReference type="AlphaFoldDB" id="A0A261RVD3"/>
<reference evidence="1 2" key="1">
    <citation type="submission" date="2017-05" db="EMBL/GenBank/DDBJ databases">
        <title>Complete and WGS of Bordetella genogroups.</title>
        <authorList>
            <person name="Spilker T."/>
            <person name="LiPuma J."/>
        </authorList>
    </citation>
    <scope>NUCLEOTIDE SEQUENCE [LARGE SCALE GENOMIC DNA]</scope>
    <source>
        <strain evidence="1 2">AU17610</strain>
    </source>
</reference>
<dbReference type="SFLD" id="SFLDS00003">
    <property type="entry name" value="Haloacid_Dehalogenase"/>
    <property type="match status" value="1"/>
</dbReference>
<comment type="caution">
    <text evidence="1">The sequence shown here is derived from an EMBL/GenBank/DDBJ whole genome shotgun (WGS) entry which is preliminary data.</text>
</comment>
<accession>A0A261RVD3</accession>
<dbReference type="Gene3D" id="1.10.150.240">
    <property type="entry name" value="Putative phosphatase, domain 2"/>
    <property type="match status" value="1"/>
</dbReference>
<gene>
    <name evidence="1" type="ORF">CEG14_22540</name>
</gene>
<dbReference type="PANTHER" id="PTHR43611">
    <property type="entry name" value="ALPHA-D-GLUCOSE 1-PHOSPHATE PHOSPHATASE"/>
    <property type="match status" value="1"/>
</dbReference>
<evidence type="ECO:0000313" key="2">
    <source>
        <dbReference type="Proteomes" id="UP000217005"/>
    </source>
</evidence>
<dbReference type="NCBIfam" id="TIGR01509">
    <property type="entry name" value="HAD-SF-IA-v3"/>
    <property type="match status" value="1"/>
</dbReference>
<proteinExistence type="predicted"/>
<dbReference type="PRINTS" id="PR00413">
    <property type="entry name" value="HADHALOGNASE"/>
</dbReference>
<dbReference type="Proteomes" id="UP000217005">
    <property type="component" value="Unassembled WGS sequence"/>
</dbReference>
<dbReference type="SUPFAM" id="SSF56784">
    <property type="entry name" value="HAD-like"/>
    <property type="match status" value="1"/>
</dbReference>
<dbReference type="InterPro" id="IPR036412">
    <property type="entry name" value="HAD-like_sf"/>
</dbReference>
<dbReference type="CDD" id="cd02603">
    <property type="entry name" value="HAD_sEH-N_like"/>
    <property type="match status" value="1"/>
</dbReference>
<evidence type="ECO:0000313" key="1">
    <source>
        <dbReference type="EMBL" id="OZI29029.1"/>
    </source>
</evidence>
<dbReference type="EMBL" id="NEVL01000006">
    <property type="protein sequence ID" value="OZI29029.1"/>
    <property type="molecule type" value="Genomic_DNA"/>
</dbReference>
<dbReference type="Pfam" id="PF00702">
    <property type="entry name" value="Hydrolase"/>
    <property type="match status" value="1"/>
</dbReference>
<name>A0A261RVD3_9BORD</name>
<dbReference type="OrthoDB" id="9797415at2"/>
<dbReference type="SFLD" id="SFLDG01129">
    <property type="entry name" value="C1.5:_HAD__Beta-PGM__Phosphata"/>
    <property type="match status" value="1"/>
</dbReference>
<keyword evidence="1" id="KW-0378">Hydrolase</keyword>
<dbReference type="InterPro" id="IPR023214">
    <property type="entry name" value="HAD_sf"/>
</dbReference>
<sequence length="202" mass="23422">MNTIIFDLGNVLIRWDPRFLYRKIFGSDEAAMEHFLSEVCSPAWNEQQDRGRPWQDAIAEAVARHPQHEAHIRAYFDRWSEMIPGEMTETVAVLAQLRERNFRLLALTNWSAETFHVAEARFPFLQWFEGIVVSGRERLMKPEPAIFRLIIERYQLQPAATAFIDDSARNVEAARREGLQGIHFVNAEDLVARLRDVGIMLA</sequence>
<dbReference type="GO" id="GO:0016787">
    <property type="term" value="F:hydrolase activity"/>
    <property type="evidence" value="ECO:0007669"/>
    <property type="project" value="UniProtKB-KW"/>
</dbReference>
<dbReference type="PANTHER" id="PTHR43611:SF3">
    <property type="entry name" value="FLAVIN MONONUCLEOTIDE HYDROLASE 1, CHLOROPLATIC"/>
    <property type="match status" value="1"/>
</dbReference>
<organism evidence="1 2">
    <name type="scientific">Bordetella genomosp. 1</name>
    <dbReference type="NCBI Taxonomy" id="1395607"/>
    <lineage>
        <taxon>Bacteria</taxon>
        <taxon>Pseudomonadati</taxon>
        <taxon>Pseudomonadota</taxon>
        <taxon>Betaproteobacteria</taxon>
        <taxon>Burkholderiales</taxon>
        <taxon>Alcaligenaceae</taxon>
        <taxon>Bordetella</taxon>
    </lineage>
</organism>
<dbReference type="InterPro" id="IPR023198">
    <property type="entry name" value="PGP-like_dom2"/>
</dbReference>